<feature type="compositionally biased region" description="Polar residues" evidence="1">
    <location>
        <begin position="25"/>
        <end position="36"/>
    </location>
</feature>
<accession>A0A498JZK4</accession>
<dbReference type="EMBL" id="RDQH01000330">
    <property type="protein sequence ID" value="RXI00448.1"/>
    <property type="molecule type" value="Genomic_DNA"/>
</dbReference>
<evidence type="ECO:0000256" key="1">
    <source>
        <dbReference type="SAM" id="MobiDB-lite"/>
    </source>
</evidence>
<proteinExistence type="predicted"/>
<protein>
    <submittedName>
        <fullName evidence="2">Uncharacterized protein</fullName>
    </submittedName>
</protein>
<name>A0A498JZK4_MALDO</name>
<keyword evidence="3" id="KW-1185">Reference proteome</keyword>
<organism evidence="2 3">
    <name type="scientific">Malus domestica</name>
    <name type="common">Apple</name>
    <name type="synonym">Pyrus malus</name>
    <dbReference type="NCBI Taxonomy" id="3750"/>
    <lineage>
        <taxon>Eukaryota</taxon>
        <taxon>Viridiplantae</taxon>
        <taxon>Streptophyta</taxon>
        <taxon>Embryophyta</taxon>
        <taxon>Tracheophyta</taxon>
        <taxon>Spermatophyta</taxon>
        <taxon>Magnoliopsida</taxon>
        <taxon>eudicotyledons</taxon>
        <taxon>Gunneridae</taxon>
        <taxon>Pentapetalae</taxon>
        <taxon>rosids</taxon>
        <taxon>fabids</taxon>
        <taxon>Rosales</taxon>
        <taxon>Rosaceae</taxon>
        <taxon>Amygdaloideae</taxon>
        <taxon>Maleae</taxon>
        <taxon>Malus</taxon>
    </lineage>
</organism>
<sequence length="132" mass="14107">MEGKQGRGRPPRARVLKTEAVEENLAQQVSTRQTRSSRIKELGKIPGTAGTSTLSDADGGDDLCSIPQPSYQSGQSSNPIAALGFLGGREGAGFLGRRKMLVVGVGIREGERCRWVRGEGDGGVEPWRGWRG</sequence>
<comment type="caution">
    <text evidence="2">The sequence shown here is derived from an EMBL/GenBank/DDBJ whole genome shotgun (WGS) entry which is preliminary data.</text>
</comment>
<dbReference type="AlphaFoldDB" id="A0A498JZK4"/>
<evidence type="ECO:0000313" key="3">
    <source>
        <dbReference type="Proteomes" id="UP000290289"/>
    </source>
</evidence>
<evidence type="ECO:0000313" key="2">
    <source>
        <dbReference type="EMBL" id="RXI00448.1"/>
    </source>
</evidence>
<gene>
    <name evidence="2" type="ORF">DVH24_000682</name>
</gene>
<feature type="region of interest" description="Disordered" evidence="1">
    <location>
        <begin position="24"/>
        <end position="61"/>
    </location>
</feature>
<dbReference type="Proteomes" id="UP000290289">
    <property type="component" value="Chromosome 4"/>
</dbReference>
<reference evidence="2 3" key="1">
    <citation type="submission" date="2018-10" db="EMBL/GenBank/DDBJ databases">
        <title>A high-quality apple genome assembly.</title>
        <authorList>
            <person name="Hu J."/>
        </authorList>
    </citation>
    <scope>NUCLEOTIDE SEQUENCE [LARGE SCALE GENOMIC DNA]</scope>
    <source>
        <strain evidence="3">cv. HFTH1</strain>
        <tissue evidence="2">Young leaf</tissue>
    </source>
</reference>